<proteinExistence type="predicted"/>
<evidence type="ECO:0000256" key="1">
    <source>
        <dbReference type="ARBA" id="ARBA00023239"/>
    </source>
</evidence>
<gene>
    <name evidence="3" type="ORF">N864_06705</name>
</gene>
<feature type="non-terminal residue" evidence="3">
    <location>
        <position position="207"/>
    </location>
</feature>
<organism evidence="3 4">
    <name type="scientific">Intrasporangium chromatireducens Q5-1</name>
    <dbReference type="NCBI Taxonomy" id="584657"/>
    <lineage>
        <taxon>Bacteria</taxon>
        <taxon>Bacillati</taxon>
        <taxon>Actinomycetota</taxon>
        <taxon>Actinomycetes</taxon>
        <taxon>Micrococcales</taxon>
        <taxon>Intrasporangiaceae</taxon>
        <taxon>Intrasporangium</taxon>
    </lineage>
</organism>
<dbReference type="AlphaFoldDB" id="W9GIC3"/>
<protein>
    <submittedName>
        <fullName evidence="3">3-carboxy-cis,cis-muconate cycloisomerase</fullName>
    </submittedName>
</protein>
<dbReference type="PANTHER" id="PTHR43172">
    <property type="entry name" value="ADENYLOSUCCINATE LYASE"/>
    <property type="match status" value="1"/>
</dbReference>
<dbReference type="EMBL" id="AWQS01000169">
    <property type="protein sequence ID" value="EWT04917.1"/>
    <property type="molecule type" value="Genomic_DNA"/>
</dbReference>
<dbReference type="PANTHER" id="PTHR43172:SF2">
    <property type="entry name" value="ADENYLOSUCCINATE LYASE C-TERMINAL DOMAIN-CONTAINING PROTEIN"/>
    <property type="match status" value="1"/>
</dbReference>
<dbReference type="InterPro" id="IPR022761">
    <property type="entry name" value="Fumarate_lyase_N"/>
</dbReference>
<sequence length="207" mass="20970">MPLLLAPGSARWPHLVDDAAVLQALLDVEVAWVRVQARLGLVDDDVVAAVSAHGDVTDHDLGPIAAGVEAGGNPVIPMLAALRSAVGPETGAAAVIHRGLTSQDVLDSALMLLAHRSLAIVVDRLAAAVDAAARLADAHRGTLLVARTLSQPALPTTFAAKAAGWLAALHEARAEVAARTHLLPVQCGGAAGTLAAIDALAPGRALE</sequence>
<evidence type="ECO:0000313" key="3">
    <source>
        <dbReference type="EMBL" id="EWT04917.1"/>
    </source>
</evidence>
<evidence type="ECO:0000259" key="2">
    <source>
        <dbReference type="Pfam" id="PF00206"/>
    </source>
</evidence>
<dbReference type="GO" id="GO:0016829">
    <property type="term" value="F:lyase activity"/>
    <property type="evidence" value="ECO:0007669"/>
    <property type="project" value="UniProtKB-KW"/>
</dbReference>
<evidence type="ECO:0000313" key="4">
    <source>
        <dbReference type="Proteomes" id="UP000019494"/>
    </source>
</evidence>
<dbReference type="RefSeq" id="WP_034719116.1">
    <property type="nucleotide sequence ID" value="NZ_AWQS01000169.1"/>
</dbReference>
<dbReference type="GO" id="GO:0016853">
    <property type="term" value="F:isomerase activity"/>
    <property type="evidence" value="ECO:0007669"/>
    <property type="project" value="UniProtKB-KW"/>
</dbReference>
<accession>W9GIC3</accession>
<dbReference type="SUPFAM" id="SSF48557">
    <property type="entry name" value="L-aspartase-like"/>
    <property type="match status" value="1"/>
</dbReference>
<name>W9GIC3_9MICO</name>
<dbReference type="InterPro" id="IPR008948">
    <property type="entry name" value="L-Aspartase-like"/>
</dbReference>
<dbReference type="Pfam" id="PF00206">
    <property type="entry name" value="Lyase_1"/>
    <property type="match status" value="1"/>
</dbReference>
<dbReference type="Gene3D" id="1.20.200.10">
    <property type="entry name" value="Fumarase/aspartase (Central domain)"/>
    <property type="match status" value="1"/>
</dbReference>
<feature type="domain" description="Fumarate lyase N-terminal" evidence="2">
    <location>
        <begin position="88"/>
        <end position="198"/>
    </location>
</feature>
<keyword evidence="3" id="KW-0413">Isomerase</keyword>
<reference evidence="4" key="1">
    <citation type="submission" date="2013-08" db="EMBL/GenBank/DDBJ databases">
        <title>Intrasporangium oryzae NRRL B-24470.</title>
        <authorList>
            <person name="Liu H."/>
            <person name="Wang G."/>
        </authorList>
    </citation>
    <scope>NUCLEOTIDE SEQUENCE [LARGE SCALE GENOMIC DNA]</scope>
    <source>
        <strain evidence="4">Q5-1</strain>
    </source>
</reference>
<keyword evidence="1" id="KW-0456">Lyase</keyword>
<keyword evidence="4" id="KW-1185">Reference proteome</keyword>
<dbReference type="Proteomes" id="UP000019494">
    <property type="component" value="Unassembled WGS sequence"/>
</dbReference>
<comment type="caution">
    <text evidence="3">The sequence shown here is derived from an EMBL/GenBank/DDBJ whole genome shotgun (WGS) entry which is preliminary data.</text>
</comment>